<comment type="function">
    <text evidence="10">Catalyzes the transfer of an acyl group from acyl-phosphate (acyl-PO(4)) to glycerol-3-phosphate (G3P) to form lysophosphatidic acid (LPA). This enzyme utilizes acyl-phosphate as fatty acyl donor, but not acyl-CoA or acyl-ACP.</text>
</comment>
<keyword evidence="6 10" id="KW-0443">Lipid metabolism</keyword>
<evidence type="ECO:0000256" key="6">
    <source>
        <dbReference type="ARBA" id="ARBA00023098"/>
    </source>
</evidence>
<dbReference type="GO" id="GO:0005886">
    <property type="term" value="C:plasma membrane"/>
    <property type="evidence" value="ECO:0007669"/>
    <property type="project" value="UniProtKB-SubCell"/>
</dbReference>
<keyword evidence="1 10" id="KW-1003">Cell membrane</keyword>
<dbReference type="HAMAP" id="MF_01043">
    <property type="entry name" value="PlsY"/>
    <property type="match status" value="1"/>
</dbReference>
<keyword evidence="9 10" id="KW-1208">Phospholipid metabolism</keyword>
<reference evidence="11" key="2">
    <citation type="submission" date="2022-06" db="EMBL/GenBank/DDBJ databases">
        <title>Thermospira aquatica gen. nov., sp. nov.</title>
        <authorList>
            <person name="Ben Ali Gam Z."/>
            <person name="Labat M."/>
        </authorList>
    </citation>
    <scope>NUCLEOTIDE SEQUENCE</scope>
    <source>
        <strain evidence="11">F1F22</strain>
    </source>
</reference>
<comment type="similarity">
    <text evidence="10">Belongs to the PlsY family.</text>
</comment>
<dbReference type="InterPro" id="IPR003811">
    <property type="entry name" value="G3P_acylTferase_PlsY"/>
</dbReference>
<dbReference type="EMBL" id="CP073355">
    <property type="protein sequence ID" value="URA11232.1"/>
    <property type="molecule type" value="Genomic_DNA"/>
</dbReference>
<evidence type="ECO:0000313" key="12">
    <source>
        <dbReference type="Proteomes" id="UP001056539"/>
    </source>
</evidence>
<evidence type="ECO:0000256" key="8">
    <source>
        <dbReference type="ARBA" id="ARBA00023209"/>
    </source>
</evidence>
<keyword evidence="2 10" id="KW-0444">Lipid biosynthesis</keyword>
<evidence type="ECO:0000256" key="2">
    <source>
        <dbReference type="ARBA" id="ARBA00022516"/>
    </source>
</evidence>
<keyword evidence="3 10" id="KW-0808">Transferase</keyword>
<dbReference type="SMART" id="SM01207">
    <property type="entry name" value="G3P_acyltransf"/>
    <property type="match status" value="1"/>
</dbReference>
<comment type="subcellular location">
    <subcellularLocation>
        <location evidence="10">Cell membrane</location>
        <topology evidence="10">Multi-pass membrane protein</topology>
    </subcellularLocation>
</comment>
<evidence type="ECO:0000256" key="7">
    <source>
        <dbReference type="ARBA" id="ARBA00023136"/>
    </source>
</evidence>
<feature type="transmembrane region" description="Helical" evidence="10">
    <location>
        <begin position="93"/>
        <end position="114"/>
    </location>
</feature>
<proteinExistence type="inferred from homology"/>
<feature type="transmembrane region" description="Helical" evidence="10">
    <location>
        <begin position="49"/>
        <end position="73"/>
    </location>
</feature>
<keyword evidence="5 10" id="KW-1133">Transmembrane helix</keyword>
<evidence type="ECO:0000313" key="11">
    <source>
        <dbReference type="EMBL" id="URA11232.1"/>
    </source>
</evidence>
<dbReference type="RefSeq" id="WP_271436366.1">
    <property type="nucleotide sequence ID" value="NZ_CP073355.1"/>
</dbReference>
<evidence type="ECO:0000256" key="4">
    <source>
        <dbReference type="ARBA" id="ARBA00022692"/>
    </source>
</evidence>
<accession>A0AAX3BFN9</accession>
<comment type="pathway">
    <text evidence="10">Lipid metabolism; phospholipid metabolism.</text>
</comment>
<keyword evidence="7 10" id="KW-0472">Membrane</keyword>
<comment type="catalytic activity">
    <reaction evidence="10">
        <text>an acyl phosphate + sn-glycerol 3-phosphate = a 1-acyl-sn-glycero-3-phosphate + phosphate</text>
        <dbReference type="Rhea" id="RHEA:34075"/>
        <dbReference type="ChEBI" id="CHEBI:43474"/>
        <dbReference type="ChEBI" id="CHEBI:57597"/>
        <dbReference type="ChEBI" id="CHEBI:57970"/>
        <dbReference type="ChEBI" id="CHEBI:59918"/>
        <dbReference type="EC" id="2.3.1.275"/>
    </reaction>
</comment>
<dbReference type="GO" id="GO:0008654">
    <property type="term" value="P:phospholipid biosynthetic process"/>
    <property type="evidence" value="ECO:0007669"/>
    <property type="project" value="UniProtKB-UniRule"/>
</dbReference>
<keyword evidence="4 10" id="KW-0812">Transmembrane</keyword>
<name>A0AAX3BFN9_9SPIR</name>
<dbReference type="PANTHER" id="PTHR30309:SF0">
    <property type="entry name" value="GLYCEROL-3-PHOSPHATE ACYLTRANSFERASE-RELATED"/>
    <property type="match status" value="1"/>
</dbReference>
<keyword evidence="8 10" id="KW-0594">Phospholipid biosynthesis</keyword>
<feature type="transmembrane region" description="Helical" evidence="10">
    <location>
        <begin position="6"/>
        <end position="28"/>
    </location>
</feature>
<evidence type="ECO:0000256" key="9">
    <source>
        <dbReference type="ARBA" id="ARBA00023264"/>
    </source>
</evidence>
<dbReference type="Pfam" id="PF02660">
    <property type="entry name" value="G3P_acyltransf"/>
    <property type="match status" value="1"/>
</dbReference>
<evidence type="ECO:0000256" key="3">
    <source>
        <dbReference type="ARBA" id="ARBA00022679"/>
    </source>
</evidence>
<feature type="transmembrane region" description="Helical" evidence="10">
    <location>
        <begin position="126"/>
        <end position="153"/>
    </location>
</feature>
<evidence type="ECO:0000256" key="10">
    <source>
        <dbReference type="HAMAP-Rule" id="MF_01043"/>
    </source>
</evidence>
<keyword evidence="12" id="KW-1185">Reference proteome</keyword>
<dbReference type="AlphaFoldDB" id="A0AAX3BFN9"/>
<organism evidence="11 12">
    <name type="scientific">Thermospira aquatica</name>
    <dbReference type="NCBI Taxonomy" id="2828656"/>
    <lineage>
        <taxon>Bacteria</taxon>
        <taxon>Pseudomonadati</taxon>
        <taxon>Spirochaetota</taxon>
        <taxon>Spirochaetia</taxon>
        <taxon>Brevinematales</taxon>
        <taxon>Thermospiraceae</taxon>
        <taxon>Thermospira</taxon>
    </lineage>
</organism>
<evidence type="ECO:0000256" key="5">
    <source>
        <dbReference type="ARBA" id="ARBA00022989"/>
    </source>
</evidence>
<dbReference type="EC" id="2.3.1.275" evidence="10"/>
<gene>
    <name evidence="10" type="primary">plsY</name>
    <name evidence="11" type="ORF">KDW03_05400</name>
</gene>
<dbReference type="Proteomes" id="UP001056539">
    <property type="component" value="Chromosome"/>
</dbReference>
<dbReference type="GO" id="GO:0043772">
    <property type="term" value="F:acyl-phosphate glycerol-3-phosphate acyltransferase activity"/>
    <property type="evidence" value="ECO:0007669"/>
    <property type="project" value="UniProtKB-UniRule"/>
</dbReference>
<protein>
    <recommendedName>
        <fullName evidence="10">Glycerol-3-phosphate acyltransferase</fullName>
    </recommendedName>
    <alternativeName>
        <fullName evidence="10">Acyl-PO4 G3P acyltransferase</fullName>
    </alternativeName>
    <alternativeName>
        <fullName evidence="10">Acyl-phosphate--glycerol-3-phosphate acyltransferase</fullName>
    </alternativeName>
    <alternativeName>
        <fullName evidence="10">G3P acyltransferase</fullName>
        <shortName evidence="10">GPAT</shortName>
        <ecNumber evidence="10">2.3.1.275</ecNumber>
    </alternativeName>
    <alternativeName>
        <fullName evidence="10">Lysophosphatidic acid synthase</fullName>
        <shortName evidence="10">LPA synthase</shortName>
    </alternativeName>
</protein>
<reference evidence="11" key="1">
    <citation type="submission" date="2021-04" db="EMBL/GenBank/DDBJ databases">
        <authorList>
            <person name="Postec A."/>
        </authorList>
    </citation>
    <scope>NUCLEOTIDE SEQUENCE</scope>
    <source>
        <strain evidence="11">F1F22</strain>
    </source>
</reference>
<keyword evidence="11" id="KW-0012">Acyltransferase</keyword>
<feature type="transmembrane region" description="Helical" evidence="10">
    <location>
        <begin position="173"/>
        <end position="191"/>
    </location>
</feature>
<dbReference type="KEGG" id="taqu:KDW03_05400"/>
<sequence>MTVMVYVLYLVGTYLLGAIPFGLVYGFMRGVDIRTVGSKNIGATNVSRVFGFWGGFVPVFVLDFLKGGLPVFFFPVVEQMVFGGSGYFLERDIMLILIGVVAILGHLYPVYLGFKGGKGVATSAGVFSFLAFYELLIALGVFLVTLFGFRLAVYLGDTEERKLGFFKNLQKGVGLSSVLAAVALPLSVWFLEPQRTALKVVTIVIALLVIVKHRKNLAQLFGAKS</sequence>
<dbReference type="PANTHER" id="PTHR30309">
    <property type="entry name" value="INNER MEMBRANE PROTEIN YGIH"/>
    <property type="match status" value="1"/>
</dbReference>
<evidence type="ECO:0000256" key="1">
    <source>
        <dbReference type="ARBA" id="ARBA00022475"/>
    </source>
</evidence>
<comment type="subunit">
    <text evidence="10">Probably interacts with PlsX.</text>
</comment>